<feature type="DNA-binding region" description="H-T-H motif" evidence="4">
    <location>
        <begin position="34"/>
        <end position="53"/>
    </location>
</feature>
<dbReference type="Proteomes" id="UP000714380">
    <property type="component" value="Unassembled WGS sequence"/>
</dbReference>
<comment type="caution">
    <text evidence="6">The sequence shown here is derived from an EMBL/GenBank/DDBJ whole genome shotgun (WGS) entry which is preliminary data.</text>
</comment>
<keyword evidence="7" id="KW-1185">Reference proteome</keyword>
<dbReference type="SUPFAM" id="SSF48498">
    <property type="entry name" value="Tetracyclin repressor-like, C-terminal domain"/>
    <property type="match status" value="1"/>
</dbReference>
<evidence type="ECO:0000256" key="1">
    <source>
        <dbReference type="ARBA" id="ARBA00023015"/>
    </source>
</evidence>
<keyword evidence="3" id="KW-0804">Transcription</keyword>
<dbReference type="SUPFAM" id="SSF46689">
    <property type="entry name" value="Homeodomain-like"/>
    <property type="match status" value="1"/>
</dbReference>
<dbReference type="PROSITE" id="PS50977">
    <property type="entry name" value="HTH_TETR_2"/>
    <property type="match status" value="1"/>
</dbReference>
<dbReference type="PANTHER" id="PTHR30055:SF234">
    <property type="entry name" value="HTH-TYPE TRANSCRIPTIONAL REGULATOR BETI"/>
    <property type="match status" value="1"/>
</dbReference>
<evidence type="ECO:0000256" key="2">
    <source>
        <dbReference type="ARBA" id="ARBA00023125"/>
    </source>
</evidence>
<reference evidence="6 7" key="1">
    <citation type="submission" date="2020-12" db="EMBL/GenBank/DDBJ databases">
        <title>Novel Thalassolituus-related marine hydrocarbonoclastic bacteria mediated algae-derived hydrocarbons mineralization in twilight zone of the northern South China Sea.</title>
        <authorList>
            <person name="Dong C."/>
        </authorList>
    </citation>
    <scope>NUCLEOTIDE SEQUENCE [LARGE SCALE GENOMIC DNA]</scope>
    <source>
        <strain evidence="6 7">IMCC1826</strain>
    </source>
</reference>
<protein>
    <submittedName>
        <fullName evidence="6">TetR/AcrR family transcriptional regulator</fullName>
    </submittedName>
</protein>
<dbReference type="InterPro" id="IPR001647">
    <property type="entry name" value="HTH_TetR"/>
</dbReference>
<feature type="domain" description="HTH tetR-type" evidence="5">
    <location>
        <begin position="11"/>
        <end position="71"/>
    </location>
</feature>
<accession>A0ABS7ZTD4</accession>
<dbReference type="InterPro" id="IPR009057">
    <property type="entry name" value="Homeodomain-like_sf"/>
</dbReference>
<evidence type="ECO:0000256" key="3">
    <source>
        <dbReference type="ARBA" id="ARBA00023163"/>
    </source>
</evidence>
<gene>
    <name evidence="6" type="ORF">I9W95_15060</name>
</gene>
<proteinExistence type="predicted"/>
<dbReference type="InterPro" id="IPR036271">
    <property type="entry name" value="Tet_transcr_reg_TetR-rel_C_sf"/>
</dbReference>
<sequence>MANIASKEKIAQRRYDILQAAIEVFSSKGYHSAGVADIANALGIGHGTIYRYYKNKRDIFNAILAELLAQMADVVQQEPPSTDSLDDYRQQLERIAAHMMRIFQQDPRLARIAFYEAMSIDEEARASVDHFIAVFAQFTAHYMKNGVDKGFLRANMNQSMAAQLITAMIMEAVKKIATGKDNEADIQQWKSEIIHFVIGGLSAG</sequence>
<dbReference type="Gene3D" id="1.10.357.10">
    <property type="entry name" value="Tetracycline Repressor, domain 2"/>
    <property type="match status" value="1"/>
</dbReference>
<name>A0ABS7ZTD4_9GAMM</name>
<dbReference type="EMBL" id="JAEDAH010000096">
    <property type="protein sequence ID" value="MCA6064926.1"/>
    <property type="molecule type" value="Genomic_DNA"/>
</dbReference>
<dbReference type="RefSeq" id="WP_225676369.1">
    <property type="nucleotide sequence ID" value="NZ_JAEDAH010000096.1"/>
</dbReference>
<dbReference type="InterPro" id="IPR013570">
    <property type="entry name" value="Tscrpt_reg_YsiA_C"/>
</dbReference>
<keyword evidence="2 4" id="KW-0238">DNA-binding</keyword>
<keyword evidence="1" id="KW-0805">Transcription regulation</keyword>
<dbReference type="Gene3D" id="1.10.10.60">
    <property type="entry name" value="Homeodomain-like"/>
    <property type="match status" value="1"/>
</dbReference>
<dbReference type="PANTHER" id="PTHR30055">
    <property type="entry name" value="HTH-TYPE TRANSCRIPTIONAL REGULATOR RUTR"/>
    <property type="match status" value="1"/>
</dbReference>
<evidence type="ECO:0000313" key="6">
    <source>
        <dbReference type="EMBL" id="MCA6064926.1"/>
    </source>
</evidence>
<dbReference type="Pfam" id="PF08359">
    <property type="entry name" value="TetR_C_4"/>
    <property type="match status" value="1"/>
</dbReference>
<evidence type="ECO:0000256" key="4">
    <source>
        <dbReference type="PROSITE-ProRule" id="PRU00335"/>
    </source>
</evidence>
<evidence type="ECO:0000259" key="5">
    <source>
        <dbReference type="PROSITE" id="PS50977"/>
    </source>
</evidence>
<organism evidence="6 7">
    <name type="scientific">Thalassolituus marinus</name>
    <dbReference type="NCBI Taxonomy" id="671053"/>
    <lineage>
        <taxon>Bacteria</taxon>
        <taxon>Pseudomonadati</taxon>
        <taxon>Pseudomonadota</taxon>
        <taxon>Gammaproteobacteria</taxon>
        <taxon>Oceanospirillales</taxon>
        <taxon>Oceanospirillaceae</taxon>
        <taxon>Thalassolituus</taxon>
    </lineage>
</organism>
<evidence type="ECO:0000313" key="7">
    <source>
        <dbReference type="Proteomes" id="UP000714380"/>
    </source>
</evidence>
<dbReference type="Pfam" id="PF00440">
    <property type="entry name" value="TetR_N"/>
    <property type="match status" value="1"/>
</dbReference>
<dbReference type="InterPro" id="IPR050109">
    <property type="entry name" value="HTH-type_TetR-like_transc_reg"/>
</dbReference>
<dbReference type="PRINTS" id="PR00455">
    <property type="entry name" value="HTHTETR"/>
</dbReference>